<proteinExistence type="predicted"/>
<dbReference type="InterPro" id="IPR010982">
    <property type="entry name" value="Lambda_DNA-bd_dom_sf"/>
</dbReference>
<dbReference type="EMBL" id="JACIEP010000020">
    <property type="protein sequence ID" value="MBB4038012.1"/>
    <property type="molecule type" value="Genomic_DNA"/>
</dbReference>
<keyword evidence="3" id="KW-1185">Reference proteome</keyword>
<dbReference type="RefSeq" id="WP_183308850.1">
    <property type="nucleotide sequence ID" value="NZ_JACIEP010000020.1"/>
</dbReference>
<evidence type="ECO:0000313" key="2">
    <source>
        <dbReference type="EMBL" id="MBB4038012.1"/>
    </source>
</evidence>
<dbReference type="Gene3D" id="1.10.260.40">
    <property type="entry name" value="lambda repressor-like DNA-binding domains"/>
    <property type="match status" value="1"/>
</dbReference>
<organism evidence="2 3">
    <name type="scientific">Dysgonomonas hofstadii</name>
    <dbReference type="NCBI Taxonomy" id="637886"/>
    <lineage>
        <taxon>Bacteria</taxon>
        <taxon>Pseudomonadati</taxon>
        <taxon>Bacteroidota</taxon>
        <taxon>Bacteroidia</taxon>
        <taxon>Bacteroidales</taxon>
        <taxon>Dysgonomonadaceae</taxon>
        <taxon>Dysgonomonas</taxon>
    </lineage>
</organism>
<dbReference type="GO" id="GO:0003677">
    <property type="term" value="F:DNA binding"/>
    <property type="evidence" value="ECO:0007669"/>
    <property type="project" value="InterPro"/>
</dbReference>
<feature type="domain" description="HTH cro/C1-type" evidence="1">
    <location>
        <begin position="18"/>
        <end position="69"/>
    </location>
</feature>
<sequence length="74" mass="8431">MNKQRCNTELLAKIAQRIKQLRMDKGVSQETFYIDTDIHIARIEAGKSNITVSTLNDICSYFGISLSDFFSVIE</sequence>
<accession>A0A840D039</accession>
<evidence type="ECO:0000313" key="3">
    <source>
        <dbReference type="Proteomes" id="UP000555103"/>
    </source>
</evidence>
<dbReference type="CDD" id="cd00093">
    <property type="entry name" value="HTH_XRE"/>
    <property type="match status" value="1"/>
</dbReference>
<protein>
    <submittedName>
        <fullName evidence="2">Transcriptional regulator with XRE-family HTH domain</fullName>
    </submittedName>
</protein>
<gene>
    <name evidence="2" type="ORF">GGR21_003938</name>
</gene>
<dbReference type="Pfam" id="PF13443">
    <property type="entry name" value="HTH_26"/>
    <property type="match status" value="1"/>
</dbReference>
<dbReference type="Proteomes" id="UP000555103">
    <property type="component" value="Unassembled WGS sequence"/>
</dbReference>
<name>A0A840D039_9BACT</name>
<evidence type="ECO:0000259" key="1">
    <source>
        <dbReference type="PROSITE" id="PS50943"/>
    </source>
</evidence>
<dbReference type="PROSITE" id="PS50943">
    <property type="entry name" value="HTH_CROC1"/>
    <property type="match status" value="1"/>
</dbReference>
<reference evidence="2 3" key="1">
    <citation type="submission" date="2020-08" db="EMBL/GenBank/DDBJ databases">
        <title>Genomic Encyclopedia of Type Strains, Phase IV (KMG-IV): sequencing the most valuable type-strain genomes for metagenomic binning, comparative biology and taxonomic classification.</title>
        <authorList>
            <person name="Goeker M."/>
        </authorList>
    </citation>
    <scope>NUCLEOTIDE SEQUENCE [LARGE SCALE GENOMIC DNA]</scope>
    <source>
        <strain evidence="2 3">DSM 104969</strain>
    </source>
</reference>
<dbReference type="SMART" id="SM00530">
    <property type="entry name" value="HTH_XRE"/>
    <property type="match status" value="1"/>
</dbReference>
<dbReference type="InterPro" id="IPR001387">
    <property type="entry name" value="Cro/C1-type_HTH"/>
</dbReference>
<dbReference type="SUPFAM" id="SSF47413">
    <property type="entry name" value="lambda repressor-like DNA-binding domains"/>
    <property type="match status" value="1"/>
</dbReference>
<dbReference type="AlphaFoldDB" id="A0A840D039"/>
<comment type="caution">
    <text evidence="2">The sequence shown here is derived from an EMBL/GenBank/DDBJ whole genome shotgun (WGS) entry which is preliminary data.</text>
</comment>